<dbReference type="GO" id="GO:0003723">
    <property type="term" value="F:RNA binding"/>
    <property type="evidence" value="ECO:0007669"/>
    <property type="project" value="UniProtKB-UniRule"/>
</dbReference>
<feature type="domain" description="RRM" evidence="10">
    <location>
        <begin position="793"/>
        <end position="870"/>
    </location>
</feature>
<accession>A0A672G355</accession>
<dbReference type="PROSITE" id="PS50102">
    <property type="entry name" value="RRM"/>
    <property type="match status" value="1"/>
</dbReference>
<dbReference type="SUPFAM" id="SSF54928">
    <property type="entry name" value="RNA-binding domain, RBD"/>
    <property type="match status" value="1"/>
</dbReference>
<dbReference type="AlphaFoldDB" id="A0A672G355"/>
<keyword evidence="7" id="KW-0539">Nucleus</keyword>
<dbReference type="InterPro" id="IPR000504">
    <property type="entry name" value="RRM_dom"/>
</dbReference>
<comment type="subcellular location">
    <subcellularLocation>
        <location evidence="1">Nucleus</location>
    </subcellularLocation>
</comment>
<organism evidence="11 12">
    <name type="scientific">Salarias fasciatus</name>
    <name type="common">Jewelled blenny</name>
    <name type="synonym">Blennius fasciatus</name>
    <dbReference type="NCBI Taxonomy" id="181472"/>
    <lineage>
        <taxon>Eukaryota</taxon>
        <taxon>Metazoa</taxon>
        <taxon>Chordata</taxon>
        <taxon>Craniata</taxon>
        <taxon>Vertebrata</taxon>
        <taxon>Euteleostomi</taxon>
        <taxon>Actinopterygii</taxon>
        <taxon>Neopterygii</taxon>
        <taxon>Teleostei</taxon>
        <taxon>Neoteleostei</taxon>
        <taxon>Acanthomorphata</taxon>
        <taxon>Ovalentaria</taxon>
        <taxon>Blenniimorphae</taxon>
        <taxon>Blenniiformes</taxon>
        <taxon>Blennioidei</taxon>
        <taxon>Blenniidae</taxon>
        <taxon>Salariinae</taxon>
        <taxon>Salarias</taxon>
    </lineage>
</organism>
<dbReference type="Gene3D" id="3.30.70.330">
    <property type="match status" value="1"/>
</dbReference>
<evidence type="ECO:0000259" key="10">
    <source>
        <dbReference type="PROSITE" id="PS50102"/>
    </source>
</evidence>
<feature type="compositionally biased region" description="Pro residues" evidence="9">
    <location>
        <begin position="655"/>
        <end position="667"/>
    </location>
</feature>
<feature type="region of interest" description="Disordered" evidence="9">
    <location>
        <begin position="282"/>
        <end position="575"/>
    </location>
</feature>
<reference evidence="11" key="3">
    <citation type="submission" date="2025-09" db="UniProtKB">
        <authorList>
            <consortium name="Ensembl"/>
        </authorList>
    </citation>
    <scope>IDENTIFICATION</scope>
</reference>
<feature type="compositionally biased region" description="Low complexity" evidence="9">
    <location>
        <begin position="644"/>
        <end position="654"/>
    </location>
</feature>
<evidence type="ECO:0000313" key="11">
    <source>
        <dbReference type="Ensembl" id="ENSSFAP00005013388.1"/>
    </source>
</evidence>
<feature type="compositionally biased region" description="Basic residues" evidence="9">
    <location>
        <begin position="708"/>
        <end position="722"/>
    </location>
</feature>
<feature type="compositionally biased region" description="Low complexity" evidence="9">
    <location>
        <begin position="749"/>
        <end position="765"/>
    </location>
</feature>
<keyword evidence="6" id="KW-0804">Transcription</keyword>
<keyword evidence="5" id="KW-0010">Activator</keyword>
<dbReference type="PANTHER" id="PTHR15528">
    <property type="entry name" value="PEROXISOME PROLIFERATOR ACTIVATED RECEPTOR GAMMA COACTIVATOR 1 PGC-1 -RELATED"/>
    <property type="match status" value="1"/>
</dbReference>
<name>A0A672G355_SALFA</name>
<dbReference type="PANTHER" id="PTHR15528:SF5">
    <property type="entry name" value="PEROXISOME PROLIFERATOR-ACTIVATED RECEPTOR GAMMA COACTIVATOR-RELATED PROTEIN 1"/>
    <property type="match status" value="1"/>
</dbReference>
<feature type="compositionally biased region" description="Low complexity" evidence="9">
    <location>
        <begin position="424"/>
        <end position="473"/>
    </location>
</feature>
<sequence length="913" mass="100265">MEALQSCLDPSILSIFEDTPTVEACLDDESEATLLTALTEILDNVDEENLSPFDTLPDAELLSGQKGRELSPVSLRRLLCLSRSPPEKDALCGRTFSTGKVDFFCFPPHKVLKLLFLPRIQGKSLQRSDGEEEEDGSFTLSPIKLDSCPDTELLDWEGLALPLPAAAEQEDEGLSVSLGDLVRHMHPYCMAICVENEEGEQMLPEGGIVLEVVDQGENGEPILAIPDMNLPFSLPPNELPPENNHNVLDNEDSSELIVVDDDLKVGEAPLKIVTPVTAEPCSDDKDGMIVKSQKEEMRKERASWKKKKKKCKEQLQPDPVEGRVLRSARRAAQKTTNKTEAEPKKAEKERKVSKTPVASPPVPVKPKQREHHQTLVPAESTTTALSSKITATESPAQDERPLCAENSPAPAGSSQLPDEMLKQASLVEAPAPPAVAVSPASSESPKAAASCEPPQTTPPVSEVLPAEAPAVAEPKPKSLSLEEYRRLRQQKKPAPVEKTLANGTKWPSLPELPRELTPIPCLPTPSPKDPRRSNPHAAKKSTEEVRPAWHPRGPAAPPTPENKITEVSKSAPSKVIQIEARPLPSIKSRSKPTPAAAPVDASVACMDHDYCLSSKGGMAGEPGKRWNVKQQSFITIKPITPHAVATAQPVSAAPASPPPAATNPPQPAKTTPAQENGASVKMEENSILETPDASPARQETESTFRERSPRRRHFERSYRHHASSNSPSPTPSPKERTGGRSGKRKSHRSPSPMSSCSESDSSSSRSRSRSFSPRKKRSILIIMMNDLFQEERRVVYVGRIRGTMTQKELKERFSYFGEIEECTLHFRDQGDNYGFVTYYDKKAAFTAIENGGKLRKPDELPFDLCFGGRRQFCQSSYADLDSNREYDPLPGKGKYHALDFDTLLKQAQQNLKR</sequence>
<keyword evidence="3 8" id="KW-0694">RNA-binding</keyword>
<reference evidence="11" key="1">
    <citation type="submission" date="2019-06" db="EMBL/GenBank/DDBJ databases">
        <authorList>
            <consortium name="Wellcome Sanger Institute Data Sharing"/>
        </authorList>
    </citation>
    <scope>NUCLEOTIDE SEQUENCE [LARGE SCALE GENOMIC DNA]</scope>
</reference>
<feature type="compositionally biased region" description="Polar residues" evidence="9">
    <location>
        <begin position="379"/>
        <end position="395"/>
    </location>
</feature>
<dbReference type="SMART" id="SM00360">
    <property type="entry name" value="RRM"/>
    <property type="match status" value="1"/>
</dbReference>
<evidence type="ECO:0000256" key="4">
    <source>
        <dbReference type="ARBA" id="ARBA00023015"/>
    </source>
</evidence>
<keyword evidence="12" id="KW-1185">Reference proteome</keyword>
<proteinExistence type="predicted"/>
<dbReference type="InterPro" id="IPR034605">
    <property type="entry name" value="PGC-1"/>
</dbReference>
<protein>
    <submittedName>
        <fullName evidence="11">PPARG related coactivator 1</fullName>
    </submittedName>
</protein>
<reference evidence="11" key="2">
    <citation type="submission" date="2025-08" db="UniProtKB">
        <authorList>
            <consortium name="Ensembl"/>
        </authorList>
    </citation>
    <scope>IDENTIFICATION</scope>
</reference>
<evidence type="ECO:0000256" key="1">
    <source>
        <dbReference type="ARBA" id="ARBA00004123"/>
    </source>
</evidence>
<keyword evidence="2" id="KW-0597">Phosphoprotein</keyword>
<dbReference type="Ensembl" id="ENSSFAT00005013955.1">
    <property type="protein sequence ID" value="ENSSFAP00005013388.1"/>
    <property type="gene ID" value="ENSSFAG00005007261.1"/>
</dbReference>
<evidence type="ECO:0000256" key="3">
    <source>
        <dbReference type="ARBA" id="ARBA00022884"/>
    </source>
</evidence>
<dbReference type="Pfam" id="PF00076">
    <property type="entry name" value="RRM_1"/>
    <property type="match status" value="1"/>
</dbReference>
<dbReference type="GO" id="GO:0005634">
    <property type="term" value="C:nucleus"/>
    <property type="evidence" value="ECO:0007669"/>
    <property type="project" value="UniProtKB-SubCell"/>
</dbReference>
<dbReference type="GO" id="GO:0045944">
    <property type="term" value="P:positive regulation of transcription by RNA polymerase II"/>
    <property type="evidence" value="ECO:0007669"/>
    <property type="project" value="TreeGrafter"/>
</dbReference>
<feature type="compositionally biased region" description="Basic and acidic residues" evidence="9">
    <location>
        <begin position="698"/>
        <end position="707"/>
    </location>
</feature>
<evidence type="ECO:0000256" key="9">
    <source>
        <dbReference type="SAM" id="MobiDB-lite"/>
    </source>
</evidence>
<feature type="region of interest" description="Disordered" evidence="9">
    <location>
        <begin position="644"/>
        <end position="774"/>
    </location>
</feature>
<feature type="compositionally biased region" description="Basic and acidic residues" evidence="9">
    <location>
        <begin position="312"/>
        <end position="324"/>
    </location>
</feature>
<evidence type="ECO:0000313" key="12">
    <source>
        <dbReference type="Proteomes" id="UP000472267"/>
    </source>
</evidence>
<feature type="compositionally biased region" description="Basic and acidic residues" evidence="9">
    <location>
        <begin position="337"/>
        <end position="352"/>
    </location>
</feature>
<evidence type="ECO:0000256" key="7">
    <source>
        <dbReference type="ARBA" id="ARBA00023242"/>
    </source>
</evidence>
<dbReference type="InterPro" id="IPR035979">
    <property type="entry name" value="RBD_domain_sf"/>
</dbReference>
<dbReference type="InterPro" id="IPR012677">
    <property type="entry name" value="Nucleotide-bd_a/b_plait_sf"/>
</dbReference>
<feature type="compositionally biased region" description="Basic and acidic residues" evidence="9">
    <location>
        <begin position="282"/>
        <end position="303"/>
    </location>
</feature>
<dbReference type="Proteomes" id="UP000472267">
    <property type="component" value="Chromosome 13"/>
</dbReference>
<dbReference type="GO" id="GO:0003712">
    <property type="term" value="F:transcription coregulator activity"/>
    <property type="evidence" value="ECO:0007669"/>
    <property type="project" value="InterPro"/>
</dbReference>
<feature type="compositionally biased region" description="Basic and acidic residues" evidence="9">
    <location>
        <begin position="474"/>
        <end position="486"/>
    </location>
</feature>
<evidence type="ECO:0000256" key="5">
    <source>
        <dbReference type="ARBA" id="ARBA00023159"/>
    </source>
</evidence>
<keyword evidence="4" id="KW-0805">Transcription regulation</keyword>
<evidence type="ECO:0000256" key="2">
    <source>
        <dbReference type="ARBA" id="ARBA00022553"/>
    </source>
</evidence>
<evidence type="ECO:0000256" key="8">
    <source>
        <dbReference type="PROSITE-ProRule" id="PRU00176"/>
    </source>
</evidence>
<evidence type="ECO:0000256" key="6">
    <source>
        <dbReference type="ARBA" id="ARBA00023163"/>
    </source>
</evidence>